<protein>
    <submittedName>
        <fullName evidence="2">Uncharacterized protein</fullName>
    </submittedName>
</protein>
<proteinExistence type="predicted"/>
<organism evidence="1 2">
    <name type="scientific">Panagrolaimus sp. ES5</name>
    <dbReference type="NCBI Taxonomy" id="591445"/>
    <lineage>
        <taxon>Eukaryota</taxon>
        <taxon>Metazoa</taxon>
        <taxon>Ecdysozoa</taxon>
        <taxon>Nematoda</taxon>
        <taxon>Chromadorea</taxon>
        <taxon>Rhabditida</taxon>
        <taxon>Tylenchina</taxon>
        <taxon>Panagrolaimomorpha</taxon>
        <taxon>Panagrolaimoidea</taxon>
        <taxon>Panagrolaimidae</taxon>
        <taxon>Panagrolaimus</taxon>
    </lineage>
</organism>
<evidence type="ECO:0000313" key="1">
    <source>
        <dbReference type="Proteomes" id="UP000887579"/>
    </source>
</evidence>
<dbReference type="Proteomes" id="UP000887579">
    <property type="component" value="Unplaced"/>
</dbReference>
<dbReference type="WBParaSite" id="ES5_v2.g23372.t1">
    <property type="protein sequence ID" value="ES5_v2.g23372.t1"/>
    <property type="gene ID" value="ES5_v2.g23372"/>
</dbReference>
<accession>A0AC34G0N6</accession>
<name>A0AC34G0N6_9BILA</name>
<reference evidence="2" key="1">
    <citation type="submission" date="2022-11" db="UniProtKB">
        <authorList>
            <consortium name="WormBaseParasite"/>
        </authorList>
    </citation>
    <scope>IDENTIFICATION</scope>
</reference>
<sequence>MRNSEWKRADENITYFQIDSKLLFGNHKNVTEEYWIEQNPTHSRIIKRPKGSTKVCDKNHWQFQLTSHDEFYFYNIVFSKLENIKK</sequence>
<evidence type="ECO:0000313" key="2">
    <source>
        <dbReference type="WBParaSite" id="ES5_v2.g23372.t1"/>
    </source>
</evidence>